<dbReference type="SUPFAM" id="SSF47933">
    <property type="entry name" value="ERP29 C domain-like"/>
    <property type="match status" value="1"/>
</dbReference>
<gene>
    <name evidence="1" type="ORF">H8S00_02525</name>
</gene>
<accession>A0ABR7F294</accession>
<evidence type="ECO:0000313" key="2">
    <source>
        <dbReference type="Proteomes" id="UP000597877"/>
    </source>
</evidence>
<dbReference type="InterPro" id="IPR036356">
    <property type="entry name" value="ERp29_C_sf"/>
</dbReference>
<dbReference type="RefSeq" id="WP_021953281.1">
    <property type="nucleotide sequence ID" value="NZ_JACOOZ010000002.1"/>
</dbReference>
<sequence>MSNNKWMDDPVLEGISNEKLEMLTKIIEGAKGMEPKQMLTYFIQQSNAAGKQGINFTNSETDLILNVLKEGMTPEEIKRIDTVKRIMAMLEKNKRTGKNSK</sequence>
<name>A0ABR7F294_9FIRM</name>
<protein>
    <submittedName>
        <fullName evidence="1">Uncharacterized protein</fullName>
    </submittedName>
</protein>
<proteinExistence type="predicted"/>
<evidence type="ECO:0000313" key="1">
    <source>
        <dbReference type="EMBL" id="MBC5666870.1"/>
    </source>
</evidence>
<reference evidence="1 2" key="1">
    <citation type="submission" date="2020-08" db="EMBL/GenBank/DDBJ databases">
        <title>Genome public.</title>
        <authorList>
            <person name="Liu C."/>
            <person name="Sun Q."/>
        </authorList>
    </citation>
    <scope>NUCLEOTIDE SEQUENCE [LARGE SCALE GENOMIC DNA]</scope>
    <source>
        <strain evidence="1 2">BX4</strain>
    </source>
</reference>
<organism evidence="1 2">
    <name type="scientific">Eubacterium segne</name>
    <dbReference type="NCBI Taxonomy" id="2763045"/>
    <lineage>
        <taxon>Bacteria</taxon>
        <taxon>Bacillati</taxon>
        <taxon>Bacillota</taxon>
        <taxon>Clostridia</taxon>
        <taxon>Eubacteriales</taxon>
        <taxon>Eubacteriaceae</taxon>
        <taxon>Eubacterium</taxon>
    </lineage>
</organism>
<dbReference type="EMBL" id="JACOOZ010000002">
    <property type="protein sequence ID" value="MBC5666870.1"/>
    <property type="molecule type" value="Genomic_DNA"/>
</dbReference>
<keyword evidence="2" id="KW-1185">Reference proteome</keyword>
<comment type="caution">
    <text evidence="1">The sequence shown here is derived from an EMBL/GenBank/DDBJ whole genome shotgun (WGS) entry which is preliminary data.</text>
</comment>
<dbReference type="Proteomes" id="UP000597877">
    <property type="component" value="Unassembled WGS sequence"/>
</dbReference>